<feature type="compositionally biased region" description="Basic and acidic residues" evidence="1">
    <location>
        <begin position="27"/>
        <end position="39"/>
    </location>
</feature>
<evidence type="ECO:0000256" key="1">
    <source>
        <dbReference type="SAM" id="MobiDB-lite"/>
    </source>
</evidence>
<dbReference type="HOGENOM" id="CLU_2574239_0_0_1"/>
<reference evidence="3" key="2">
    <citation type="submission" date="2015-01" db="EMBL/GenBank/DDBJ databases">
        <title>Evolutionary Origins and Diversification of the Mycorrhizal Mutualists.</title>
        <authorList>
            <consortium name="DOE Joint Genome Institute"/>
            <consortium name="Mycorrhizal Genomics Consortium"/>
            <person name="Kohler A."/>
            <person name="Kuo A."/>
            <person name="Nagy L.G."/>
            <person name="Floudas D."/>
            <person name="Copeland A."/>
            <person name="Barry K.W."/>
            <person name="Cichocki N."/>
            <person name="Veneault-Fourrey C."/>
            <person name="LaButti K."/>
            <person name="Lindquist E.A."/>
            <person name="Lipzen A."/>
            <person name="Lundell T."/>
            <person name="Morin E."/>
            <person name="Murat C."/>
            <person name="Riley R."/>
            <person name="Ohm R."/>
            <person name="Sun H."/>
            <person name="Tunlid A."/>
            <person name="Henrissat B."/>
            <person name="Grigoriev I.V."/>
            <person name="Hibbett D.S."/>
            <person name="Martin F."/>
        </authorList>
    </citation>
    <scope>NUCLEOTIDE SEQUENCE [LARGE SCALE GENOMIC DNA]</scope>
    <source>
        <strain evidence="3">LaAM-08-1</strain>
    </source>
</reference>
<gene>
    <name evidence="2" type="ORF">K443DRAFT_676764</name>
</gene>
<name>A0A0C9Y0D7_9AGAR</name>
<accession>A0A0C9Y0D7</accession>
<dbReference type="EMBL" id="KN838580">
    <property type="protein sequence ID" value="KIK03432.1"/>
    <property type="molecule type" value="Genomic_DNA"/>
</dbReference>
<organism evidence="2 3">
    <name type="scientific">Laccaria amethystina LaAM-08-1</name>
    <dbReference type="NCBI Taxonomy" id="1095629"/>
    <lineage>
        <taxon>Eukaryota</taxon>
        <taxon>Fungi</taxon>
        <taxon>Dikarya</taxon>
        <taxon>Basidiomycota</taxon>
        <taxon>Agaricomycotina</taxon>
        <taxon>Agaricomycetes</taxon>
        <taxon>Agaricomycetidae</taxon>
        <taxon>Agaricales</taxon>
        <taxon>Agaricineae</taxon>
        <taxon>Hydnangiaceae</taxon>
        <taxon>Laccaria</taxon>
    </lineage>
</organism>
<reference evidence="2 3" key="1">
    <citation type="submission" date="2014-04" db="EMBL/GenBank/DDBJ databases">
        <authorList>
            <consortium name="DOE Joint Genome Institute"/>
            <person name="Kuo A."/>
            <person name="Kohler A."/>
            <person name="Nagy L.G."/>
            <person name="Floudas D."/>
            <person name="Copeland A."/>
            <person name="Barry K.W."/>
            <person name="Cichocki N."/>
            <person name="Veneault-Fourrey C."/>
            <person name="LaButti K."/>
            <person name="Lindquist E.A."/>
            <person name="Lipzen A."/>
            <person name="Lundell T."/>
            <person name="Morin E."/>
            <person name="Murat C."/>
            <person name="Sun H."/>
            <person name="Tunlid A."/>
            <person name="Henrissat B."/>
            <person name="Grigoriev I.V."/>
            <person name="Hibbett D.S."/>
            <person name="Martin F."/>
            <person name="Nordberg H.P."/>
            <person name="Cantor M.N."/>
            <person name="Hua S.X."/>
        </authorList>
    </citation>
    <scope>NUCLEOTIDE SEQUENCE [LARGE SCALE GENOMIC DNA]</scope>
    <source>
        <strain evidence="2 3">LaAM-08-1</strain>
    </source>
</reference>
<evidence type="ECO:0000313" key="2">
    <source>
        <dbReference type="EMBL" id="KIK03432.1"/>
    </source>
</evidence>
<evidence type="ECO:0000313" key="3">
    <source>
        <dbReference type="Proteomes" id="UP000054477"/>
    </source>
</evidence>
<sequence length="81" mass="8852">MVEIGADRSQTAVFGTLQPPQIPQGGKVEDAEPSRDRLPHASPRGSAFITRKLRSPGFRVQRILKRYKNPGPVPVIEASCS</sequence>
<feature type="region of interest" description="Disordered" evidence="1">
    <location>
        <begin position="1"/>
        <end position="45"/>
    </location>
</feature>
<dbReference type="AlphaFoldDB" id="A0A0C9Y0D7"/>
<dbReference type="Proteomes" id="UP000054477">
    <property type="component" value="Unassembled WGS sequence"/>
</dbReference>
<keyword evidence="3" id="KW-1185">Reference proteome</keyword>
<proteinExistence type="predicted"/>
<protein>
    <submittedName>
        <fullName evidence="2">Uncharacterized protein</fullName>
    </submittedName>
</protein>